<evidence type="ECO:0000256" key="8">
    <source>
        <dbReference type="ARBA" id="ARBA00024479"/>
    </source>
</evidence>
<name>A0ABR1Z5A7_9PEZI</name>
<comment type="catalytic activity">
    <reaction evidence="8">
        <text>a 1,2-diacyl-sn-glycero-3-phospho-L-serine(in) = a 1,2-diacyl-sn-glycero-3-phospho-L-serine(out)</text>
        <dbReference type="Rhea" id="RHEA:38663"/>
        <dbReference type="ChEBI" id="CHEBI:57262"/>
    </reaction>
</comment>
<sequence length="524" mass="57100">MAFAFNILSASLKSRLLRFALSRIDFLDDDALDLDQLDLTWGKKNVLALRDVGFNAAKLTSLLALPPCFVLTRALVRDLRITILADFTTGICVEVDGVTNFLNGVRDKLQVTFKSVELQLEMEIPPDGWDDDDTISPATVVFHVGRVDLEGLTLRSASVDTENNVDSTEDGRGNKRKLTLENLCAGLLLDERVMSKSRITTSSPESPATARYAPPEFGENSSRESSIHRSVSAPNPQSVEVSNASTIDDPLQHSKRNKMTESAFTTDDEKFADADEESASRGGSQMEESTVFGLGLSQLTDEDESLQQRDHGLSSSDVNFYDDQEHHLQVNRESSPEHMSFSGQVPQDASFASQYLSDELPGLNEPARSTCSVGSQSPPAEDYDETRDAADSRKSSRGSSPVSPKPQEKSSPTIAGPSAVDDLEQSRLFTHEDTESLYMSAMGGELDESDREFRMPGGWDTASAVSSENEPERTRSMVHGRIKTDNLGTIRENDEGSKTPKVSLIAGTRAAAGCLPGTVTVSWS</sequence>
<evidence type="ECO:0000256" key="6">
    <source>
        <dbReference type="ARBA" id="ARBA00023055"/>
    </source>
</evidence>
<organism evidence="11 12">
    <name type="scientific">Phyllosticta capitalensis</name>
    <dbReference type="NCBI Taxonomy" id="121624"/>
    <lineage>
        <taxon>Eukaryota</taxon>
        <taxon>Fungi</taxon>
        <taxon>Dikarya</taxon>
        <taxon>Ascomycota</taxon>
        <taxon>Pezizomycotina</taxon>
        <taxon>Dothideomycetes</taxon>
        <taxon>Dothideomycetes incertae sedis</taxon>
        <taxon>Botryosphaeriales</taxon>
        <taxon>Phyllostictaceae</taxon>
        <taxon>Phyllosticta</taxon>
    </lineage>
</organism>
<dbReference type="InterPro" id="IPR026849">
    <property type="entry name" value="ATG2"/>
</dbReference>
<reference evidence="11 12" key="1">
    <citation type="submission" date="2024-04" db="EMBL/GenBank/DDBJ databases">
        <title>Phyllosticta paracitricarpa is synonymous to the EU quarantine fungus P. citricarpa based on phylogenomic analyses.</title>
        <authorList>
            <consortium name="Lawrence Berkeley National Laboratory"/>
            <person name="Van Ingen-Buijs V.A."/>
            <person name="Van Westerhoven A.C."/>
            <person name="Haridas S."/>
            <person name="Skiadas P."/>
            <person name="Martin F."/>
            <person name="Groenewald J.Z."/>
            <person name="Crous P.W."/>
            <person name="Seidl M.F."/>
        </authorList>
    </citation>
    <scope>NUCLEOTIDE SEQUENCE [LARGE SCALE GENOMIC DNA]</scope>
    <source>
        <strain evidence="11 12">CBS 123374</strain>
    </source>
</reference>
<accession>A0ABR1Z5A7</accession>
<evidence type="ECO:0000256" key="9">
    <source>
        <dbReference type="ARBA" id="ARBA00024615"/>
    </source>
</evidence>
<dbReference type="Pfam" id="PF13329">
    <property type="entry name" value="ATG2_CAD"/>
    <property type="match status" value="1"/>
</dbReference>
<feature type="compositionally biased region" description="Polar residues" evidence="10">
    <location>
        <begin position="197"/>
        <end position="206"/>
    </location>
</feature>
<keyword evidence="6" id="KW-0445">Lipid transport</keyword>
<comment type="subcellular location">
    <subcellularLocation>
        <location evidence="1">Endoplasmic reticulum membrane</location>
        <topology evidence="1">Peripheral membrane protein</topology>
    </subcellularLocation>
    <subcellularLocation>
        <location evidence="2">Preautophagosomal structure membrane</location>
        <topology evidence="2">Peripheral membrane protein</topology>
    </subcellularLocation>
</comment>
<feature type="compositionally biased region" description="Polar residues" evidence="10">
    <location>
        <begin position="233"/>
        <end position="246"/>
    </location>
</feature>
<evidence type="ECO:0000313" key="12">
    <source>
        <dbReference type="Proteomes" id="UP001492380"/>
    </source>
</evidence>
<proteinExistence type="inferred from homology"/>
<comment type="similarity">
    <text evidence="3">Belongs to the ATG2 family.</text>
</comment>
<feature type="region of interest" description="Disordered" evidence="10">
    <location>
        <begin position="196"/>
        <end position="288"/>
    </location>
</feature>
<feature type="compositionally biased region" description="Polar residues" evidence="10">
    <location>
        <begin position="367"/>
        <end position="378"/>
    </location>
</feature>
<gene>
    <name evidence="11" type="ORF">HDK90DRAFT_46734</name>
</gene>
<keyword evidence="4" id="KW-0813">Transport</keyword>
<evidence type="ECO:0000313" key="11">
    <source>
        <dbReference type="EMBL" id="KAK8247591.1"/>
    </source>
</evidence>
<evidence type="ECO:0008006" key="13">
    <source>
        <dbReference type="Google" id="ProtNLM"/>
    </source>
</evidence>
<feature type="region of interest" description="Disordered" evidence="10">
    <location>
        <begin position="360"/>
        <end position="420"/>
    </location>
</feature>
<keyword evidence="12" id="KW-1185">Reference proteome</keyword>
<keyword evidence="5" id="KW-0256">Endoplasmic reticulum</keyword>
<comment type="caution">
    <text evidence="11">The sequence shown here is derived from an EMBL/GenBank/DDBJ whole genome shotgun (WGS) entry which is preliminary data.</text>
</comment>
<evidence type="ECO:0000256" key="10">
    <source>
        <dbReference type="SAM" id="MobiDB-lite"/>
    </source>
</evidence>
<evidence type="ECO:0000256" key="2">
    <source>
        <dbReference type="ARBA" id="ARBA00004623"/>
    </source>
</evidence>
<dbReference type="EMBL" id="JBBWRZ010000001">
    <property type="protein sequence ID" value="KAK8247591.1"/>
    <property type="molecule type" value="Genomic_DNA"/>
</dbReference>
<protein>
    <recommendedName>
        <fullName evidence="13">Autophagy-related protein 2</fullName>
    </recommendedName>
</protein>
<comment type="catalytic activity">
    <reaction evidence="9">
        <text>a 1,2-diacyl-sn-glycero-3-phosphoethanolamine(in) = a 1,2-diacyl-sn-glycero-3-phosphoethanolamine(out)</text>
        <dbReference type="Rhea" id="RHEA:38895"/>
        <dbReference type="ChEBI" id="CHEBI:64612"/>
    </reaction>
</comment>
<feature type="region of interest" description="Disordered" evidence="10">
    <location>
        <begin position="460"/>
        <end position="481"/>
    </location>
</feature>
<dbReference type="Proteomes" id="UP001492380">
    <property type="component" value="Unassembled WGS sequence"/>
</dbReference>
<evidence type="ECO:0000256" key="5">
    <source>
        <dbReference type="ARBA" id="ARBA00022824"/>
    </source>
</evidence>
<evidence type="ECO:0000256" key="4">
    <source>
        <dbReference type="ARBA" id="ARBA00022448"/>
    </source>
</evidence>
<evidence type="ECO:0000256" key="1">
    <source>
        <dbReference type="ARBA" id="ARBA00004406"/>
    </source>
</evidence>
<evidence type="ECO:0000256" key="7">
    <source>
        <dbReference type="ARBA" id="ARBA00023136"/>
    </source>
</evidence>
<evidence type="ECO:0000256" key="3">
    <source>
        <dbReference type="ARBA" id="ARBA00009714"/>
    </source>
</evidence>
<keyword evidence="7" id="KW-0472">Membrane</keyword>